<dbReference type="Gene3D" id="1.20.120.430">
    <property type="entry name" value="tRNA modification GTPase MnmE domain 2"/>
    <property type="match status" value="1"/>
</dbReference>
<feature type="domain" description="GTP-binding protein TrmE N-terminal" evidence="6">
    <location>
        <begin position="247"/>
        <end position="363"/>
    </location>
</feature>
<feature type="domain" description="G" evidence="5">
    <location>
        <begin position="467"/>
        <end position="566"/>
    </location>
</feature>
<dbReference type="InterPro" id="IPR025867">
    <property type="entry name" value="MnmE_helical"/>
</dbReference>
<dbReference type="SUPFAM" id="SSF52540">
    <property type="entry name" value="P-loop containing nucleoside triphosphate hydrolases"/>
    <property type="match status" value="1"/>
</dbReference>
<dbReference type="Proteomes" id="UP000034182">
    <property type="component" value="Unassembled WGS sequence"/>
</dbReference>
<keyword evidence="4" id="KW-0732">Signal</keyword>
<feature type="region of interest" description="Disordered" evidence="3">
    <location>
        <begin position="325"/>
        <end position="346"/>
    </location>
</feature>
<evidence type="ECO:0000313" key="9">
    <source>
        <dbReference type="Proteomes" id="UP000034182"/>
    </source>
</evidence>
<dbReference type="Pfam" id="PF10396">
    <property type="entry name" value="TrmE_N"/>
    <property type="match status" value="1"/>
</dbReference>
<dbReference type="Gene3D" id="3.30.1360.120">
    <property type="entry name" value="Probable tRNA modification gtpase trme, domain 1"/>
    <property type="match status" value="1"/>
</dbReference>
<comment type="caution">
    <text evidence="8">The sequence shown here is derived from an EMBL/GenBank/DDBJ whole genome shotgun (WGS) entry which is preliminary data.</text>
</comment>
<dbReference type="GO" id="GO:0002098">
    <property type="term" value="P:tRNA wobble uridine modification"/>
    <property type="evidence" value="ECO:0007669"/>
    <property type="project" value="TreeGrafter"/>
</dbReference>
<dbReference type="InterPro" id="IPR006073">
    <property type="entry name" value="GTP-bd"/>
</dbReference>
<dbReference type="CDD" id="cd14858">
    <property type="entry name" value="TrmE_N"/>
    <property type="match status" value="1"/>
</dbReference>
<name>A0A0G2H0R0_9PEZI</name>
<dbReference type="GO" id="GO:0005739">
    <property type="term" value="C:mitochondrion"/>
    <property type="evidence" value="ECO:0007669"/>
    <property type="project" value="TreeGrafter"/>
</dbReference>
<dbReference type="InterPro" id="IPR031168">
    <property type="entry name" value="G_TrmE"/>
</dbReference>
<dbReference type="Pfam" id="PF01926">
    <property type="entry name" value="MMR_HSR1"/>
    <property type="match status" value="1"/>
</dbReference>
<accession>A0A0G2H0R0</accession>
<evidence type="ECO:0000256" key="1">
    <source>
        <dbReference type="ARBA" id="ARBA00022741"/>
    </source>
</evidence>
<evidence type="ECO:0000313" key="8">
    <source>
        <dbReference type="EMBL" id="KKY22395.1"/>
    </source>
</evidence>
<sequence length="766" mass="80986">MLLKTLVAAFTLAGTAFAQRPADVSICDYYTSALFKNNTAENQLTHMTLLVNTVVIGNYTKPTIDGITWPDVTVPGILANGTIDGKNVSLLPFFNGERASTNRGGTAGVKVNFLDDGGAAPLLLNKPANGTSSKQYKLLTHLYSFFGALLGCGHQSTDPNAPFPVYAGNPSQHAVHKYMNLSAAEFTYFVTQVGLAARSFGVGEKDITAVGKALNDTFGVKCSANASVVKGQPAAEQAVCLGEGCPIYHALCPGKPLPQPRHAALRTLYDPTAPSPPPQSAILDSALVLFFRGPYSVTGEDLLELHVHGGPAIVRAVLSSIPKCSPPSRSASKGGGGSGPHTTTSIRYAEPGEFTRRAYLNSRLSLPQVEALGDALTAATEQQRLLSVRGSASSRLATRYDEWRRALLLARGELEALIDFAEDQHFDESPAQLAASVAAQARALRAAMDAHARNAVRGELLRGGISVALLGEPNAGKSSLLNRVVGREAAIVSQERGTTRDVVETGVDLGGWFCRIGDTAGLRGAGMGAGGRKVADVGAVEMEGIRRAKERAIGADVVVCVFSVEEDPRTGLPGLSLSPEVVETARECMSCGGQVMAIVNKSDMLPLSGRAEEQRQHLSTIRAQLDLPPERIHFISCKEAAAPSSPSTSSPDPGHLQSFLSGLVTIFKEMTTPVVPELDGVVAPDMSIWQESLGATERQRLLLEECSAHLTEFLREVEEGEAEMDGELDIVLAAESLRAAATCLAKITGKGEAGDVEEVLGVVFEK</sequence>
<dbReference type="PANTHER" id="PTHR42714:SF2">
    <property type="entry name" value="TRNA MODIFICATION GTPASE GTPBP3, MITOCHONDRIAL"/>
    <property type="match status" value="1"/>
</dbReference>
<reference evidence="8 9" key="2">
    <citation type="submission" date="2015-05" db="EMBL/GenBank/DDBJ databases">
        <title>Distinctive expansion of gene families associated with plant cell wall degradation and secondary metabolism in the genomes of grapevine trunk pathogens.</title>
        <authorList>
            <person name="Lawrence D.P."/>
            <person name="Travadon R."/>
            <person name="Rolshausen P.E."/>
            <person name="Baumgartner K."/>
        </authorList>
    </citation>
    <scope>NUCLEOTIDE SEQUENCE [LARGE SCALE GENOMIC DNA]</scope>
    <source>
        <strain evidence="8">DS831</strain>
    </source>
</reference>
<dbReference type="GO" id="GO:0003924">
    <property type="term" value="F:GTPase activity"/>
    <property type="evidence" value="ECO:0007669"/>
    <property type="project" value="InterPro"/>
</dbReference>
<evidence type="ECO:0000256" key="4">
    <source>
        <dbReference type="SAM" id="SignalP"/>
    </source>
</evidence>
<evidence type="ECO:0000259" key="6">
    <source>
        <dbReference type="Pfam" id="PF10396"/>
    </source>
</evidence>
<dbReference type="PANTHER" id="PTHR42714">
    <property type="entry name" value="TRNA MODIFICATION GTPASE GTPBP3"/>
    <property type="match status" value="1"/>
</dbReference>
<feature type="domain" description="MnmE helical" evidence="7">
    <location>
        <begin position="366"/>
        <end position="766"/>
    </location>
</feature>
<feature type="chain" id="PRO_5002544662" evidence="4">
    <location>
        <begin position="19"/>
        <end position="766"/>
    </location>
</feature>
<gene>
    <name evidence="8" type="ORF">UCDDS831_g03560</name>
</gene>
<keyword evidence="1" id="KW-0547">Nucleotide-binding</keyword>
<dbReference type="InterPro" id="IPR004520">
    <property type="entry name" value="GTPase_MnmE"/>
</dbReference>
<dbReference type="EMBL" id="LAQI01000077">
    <property type="protein sequence ID" value="KKY22395.1"/>
    <property type="molecule type" value="Genomic_DNA"/>
</dbReference>
<dbReference type="AlphaFoldDB" id="A0A0G2H0R0"/>
<dbReference type="HAMAP" id="MF_00379">
    <property type="entry name" value="GTPase_MnmE"/>
    <property type="match status" value="1"/>
</dbReference>
<feature type="signal peptide" evidence="4">
    <location>
        <begin position="1"/>
        <end position="18"/>
    </location>
</feature>
<dbReference type="GO" id="GO:0030488">
    <property type="term" value="P:tRNA methylation"/>
    <property type="evidence" value="ECO:0007669"/>
    <property type="project" value="TreeGrafter"/>
</dbReference>
<dbReference type="CDD" id="cd04164">
    <property type="entry name" value="trmE"/>
    <property type="match status" value="1"/>
</dbReference>
<dbReference type="InterPro" id="IPR027266">
    <property type="entry name" value="TrmE/GcvT-like"/>
</dbReference>
<evidence type="ECO:0000259" key="5">
    <source>
        <dbReference type="Pfam" id="PF01926"/>
    </source>
</evidence>
<organism evidence="8 9">
    <name type="scientific">Diplodia seriata</name>
    <dbReference type="NCBI Taxonomy" id="420778"/>
    <lineage>
        <taxon>Eukaryota</taxon>
        <taxon>Fungi</taxon>
        <taxon>Dikarya</taxon>
        <taxon>Ascomycota</taxon>
        <taxon>Pezizomycotina</taxon>
        <taxon>Dothideomycetes</taxon>
        <taxon>Dothideomycetes incertae sedis</taxon>
        <taxon>Botryosphaeriales</taxon>
        <taxon>Botryosphaeriaceae</taxon>
        <taxon>Diplodia</taxon>
    </lineage>
</organism>
<evidence type="ECO:0000259" key="7">
    <source>
        <dbReference type="Pfam" id="PF12631"/>
    </source>
</evidence>
<proteinExistence type="inferred from homology"/>
<protein>
    <submittedName>
        <fullName evidence="8">Putative mitochondrial gtpase</fullName>
    </submittedName>
</protein>
<dbReference type="Gene3D" id="3.40.50.300">
    <property type="entry name" value="P-loop containing nucleotide triphosphate hydrolases"/>
    <property type="match status" value="1"/>
</dbReference>
<dbReference type="InterPro" id="IPR027368">
    <property type="entry name" value="MnmE_dom2"/>
</dbReference>
<dbReference type="InterPro" id="IPR027417">
    <property type="entry name" value="P-loop_NTPase"/>
</dbReference>
<dbReference type="InterPro" id="IPR018948">
    <property type="entry name" value="GTP-bd_TrmE_N"/>
</dbReference>
<evidence type="ECO:0000256" key="3">
    <source>
        <dbReference type="SAM" id="MobiDB-lite"/>
    </source>
</evidence>
<keyword evidence="2" id="KW-0342">GTP-binding</keyword>
<dbReference type="SUPFAM" id="SSF103025">
    <property type="entry name" value="Folate-binding domain"/>
    <property type="match status" value="1"/>
</dbReference>
<dbReference type="Pfam" id="PF12631">
    <property type="entry name" value="MnmE_helical"/>
    <property type="match status" value="1"/>
</dbReference>
<evidence type="ECO:0000256" key="2">
    <source>
        <dbReference type="ARBA" id="ARBA00023134"/>
    </source>
</evidence>
<dbReference type="GO" id="GO:0005525">
    <property type="term" value="F:GTP binding"/>
    <property type="evidence" value="ECO:0007669"/>
    <property type="project" value="UniProtKB-KW"/>
</dbReference>
<reference evidence="8 9" key="1">
    <citation type="submission" date="2015-03" db="EMBL/GenBank/DDBJ databases">
        <authorList>
            <person name="Morales-Cruz A."/>
            <person name="Amrine K.C."/>
            <person name="Cantu D."/>
        </authorList>
    </citation>
    <scope>NUCLEOTIDE SEQUENCE [LARGE SCALE GENOMIC DNA]</scope>
    <source>
        <strain evidence="8">DS831</strain>
    </source>
</reference>